<keyword evidence="8" id="KW-0732">Signal</keyword>
<keyword evidence="4" id="KW-0479">Metal-binding</keyword>
<protein>
    <submittedName>
        <fullName evidence="11">Fucolectin-1-like isoform X1</fullName>
    </submittedName>
</protein>
<dbReference type="SMART" id="SM00607">
    <property type="entry name" value="FTP"/>
    <property type="match status" value="1"/>
</dbReference>
<dbReference type="InterPro" id="IPR051941">
    <property type="entry name" value="BG_Antigen-Binding_Lectin"/>
</dbReference>
<keyword evidence="10" id="KW-1185">Reference proteome</keyword>
<gene>
    <name evidence="11" type="primary">LOC115481404</name>
</gene>
<keyword evidence="7" id="KW-1015">Disulfide bond</keyword>
<dbReference type="GeneID" id="115481404"/>
<keyword evidence="6" id="KW-0106">Calcium</keyword>
<evidence type="ECO:0000259" key="9">
    <source>
        <dbReference type="SMART" id="SM00607"/>
    </source>
</evidence>
<evidence type="ECO:0000256" key="4">
    <source>
        <dbReference type="ARBA" id="ARBA00022723"/>
    </source>
</evidence>
<reference evidence="11" key="1">
    <citation type="submission" date="2025-08" db="UniProtKB">
        <authorList>
            <consortium name="RefSeq"/>
        </authorList>
    </citation>
    <scope>IDENTIFICATION</scope>
</reference>
<feature type="chain" id="PRO_5028439370" evidence="8">
    <location>
        <begin position="20"/>
        <end position="193"/>
    </location>
</feature>
<dbReference type="InParanoid" id="A0A6P7ZEY4"/>
<dbReference type="InterPro" id="IPR006585">
    <property type="entry name" value="FTP1"/>
</dbReference>
<comment type="similarity">
    <text evidence="2">Belongs to the fucolectin family.</text>
</comment>
<keyword evidence="5" id="KW-0430">Lectin</keyword>
<feature type="signal peptide" evidence="8">
    <location>
        <begin position="1"/>
        <end position="19"/>
    </location>
</feature>
<evidence type="ECO:0000256" key="5">
    <source>
        <dbReference type="ARBA" id="ARBA00022734"/>
    </source>
</evidence>
<name>A0A6P7ZEY4_9AMPH</name>
<evidence type="ECO:0000256" key="2">
    <source>
        <dbReference type="ARBA" id="ARBA00010147"/>
    </source>
</evidence>
<dbReference type="Gene3D" id="2.60.120.260">
    <property type="entry name" value="Galactose-binding domain-like"/>
    <property type="match status" value="1"/>
</dbReference>
<dbReference type="RefSeq" id="XP_030076353.1">
    <property type="nucleotide sequence ID" value="XM_030220493.1"/>
</dbReference>
<accession>A0A6P7ZEY4</accession>
<dbReference type="KEGG" id="muo:115481404"/>
<dbReference type="GO" id="GO:0001868">
    <property type="term" value="P:regulation of complement activation, lectin pathway"/>
    <property type="evidence" value="ECO:0007669"/>
    <property type="project" value="UniProtKB-ARBA"/>
</dbReference>
<comment type="function">
    <text evidence="1">Acts as a defensive agent. Recognizes blood group fucosylated oligosaccharides including A, B, H and Lewis B-type antigens. Does not recognize Lewis A antigen and has low affinity for monovalent haptens.</text>
</comment>
<organism evidence="10 11">
    <name type="scientific">Microcaecilia unicolor</name>
    <dbReference type="NCBI Taxonomy" id="1415580"/>
    <lineage>
        <taxon>Eukaryota</taxon>
        <taxon>Metazoa</taxon>
        <taxon>Chordata</taxon>
        <taxon>Craniata</taxon>
        <taxon>Vertebrata</taxon>
        <taxon>Euteleostomi</taxon>
        <taxon>Amphibia</taxon>
        <taxon>Gymnophiona</taxon>
        <taxon>Siphonopidae</taxon>
        <taxon>Microcaecilia</taxon>
    </lineage>
</organism>
<evidence type="ECO:0000256" key="7">
    <source>
        <dbReference type="ARBA" id="ARBA00023157"/>
    </source>
</evidence>
<dbReference type="Pfam" id="PF22633">
    <property type="entry name" value="F5_F8_type_C_2"/>
    <property type="match status" value="1"/>
</dbReference>
<evidence type="ECO:0000256" key="3">
    <source>
        <dbReference type="ARBA" id="ARBA00011233"/>
    </source>
</evidence>
<evidence type="ECO:0000256" key="1">
    <source>
        <dbReference type="ARBA" id="ARBA00002219"/>
    </source>
</evidence>
<dbReference type="GO" id="GO:0042806">
    <property type="term" value="F:fucose binding"/>
    <property type="evidence" value="ECO:0007669"/>
    <property type="project" value="UniProtKB-ARBA"/>
</dbReference>
<dbReference type="AlphaFoldDB" id="A0A6P7ZEY4"/>
<feature type="domain" description="Fucolectin tachylectin-4 pentraxin-1" evidence="9">
    <location>
        <begin position="29"/>
        <end position="170"/>
    </location>
</feature>
<dbReference type="PANTHER" id="PTHR45713:SF11">
    <property type="entry name" value="FUCOLECTIN TACHYLECTIN-4 PENTRAXIN-1 DOMAIN-CONTAINING PROTEIN"/>
    <property type="match status" value="1"/>
</dbReference>
<sequence length="193" mass="21493">MHFPLILLLGIGVYRGIEADSDCSPRPGEKNIASTGVATQSSLYLKDFPRLANDGIRSTYYYKGFCSCTTKESNPWWRLDLQRTWKIRSVVLVNPSDCCINLLWGAQIRIGNRSDNNNPVCGTITNAAAGSSTRLCCAGMEGRYVSVVIPGRKEWLSLCEVEVYPMLQDESECKQLDVQPDSYNSIQVLKLSV</sequence>
<dbReference type="GO" id="GO:0046872">
    <property type="term" value="F:metal ion binding"/>
    <property type="evidence" value="ECO:0007669"/>
    <property type="project" value="UniProtKB-KW"/>
</dbReference>
<dbReference type="InterPro" id="IPR008979">
    <property type="entry name" value="Galactose-bd-like_sf"/>
</dbReference>
<evidence type="ECO:0000256" key="8">
    <source>
        <dbReference type="SAM" id="SignalP"/>
    </source>
</evidence>
<evidence type="ECO:0000313" key="11">
    <source>
        <dbReference type="RefSeq" id="XP_030076353.1"/>
    </source>
</evidence>
<dbReference type="GO" id="GO:0010185">
    <property type="term" value="P:regulation of cellular defense response"/>
    <property type="evidence" value="ECO:0007669"/>
    <property type="project" value="UniProtKB-ARBA"/>
</dbReference>
<evidence type="ECO:0000256" key="6">
    <source>
        <dbReference type="ARBA" id="ARBA00022837"/>
    </source>
</evidence>
<dbReference type="PANTHER" id="PTHR45713">
    <property type="entry name" value="FTP DOMAIN-CONTAINING PROTEIN"/>
    <property type="match status" value="1"/>
</dbReference>
<proteinExistence type="inferred from homology"/>
<dbReference type="SUPFAM" id="SSF49785">
    <property type="entry name" value="Galactose-binding domain-like"/>
    <property type="match status" value="1"/>
</dbReference>
<dbReference type="OrthoDB" id="547680at2759"/>
<dbReference type="Proteomes" id="UP000515156">
    <property type="component" value="Chromosome 1"/>
</dbReference>
<evidence type="ECO:0000313" key="10">
    <source>
        <dbReference type="Proteomes" id="UP000515156"/>
    </source>
</evidence>
<comment type="subunit">
    <text evidence="3">Homotrimer.</text>
</comment>